<dbReference type="InterPro" id="IPR029058">
    <property type="entry name" value="AB_hydrolase_fold"/>
</dbReference>
<dbReference type="PATRIC" id="fig|570156.3.peg.1038"/>
<reference evidence="2 3" key="1">
    <citation type="submission" date="2015-09" db="EMBL/GenBank/DDBJ databases">
        <title>Draft Genome Sequence of Pseudoalteromonas lipolytica UCD-48B.</title>
        <authorList>
            <person name="Krusor M."/>
            <person name="Coil D.A."/>
            <person name="Lang J.M."/>
            <person name="Eisen J.A."/>
            <person name="Alexiev A."/>
        </authorList>
    </citation>
    <scope>NUCLEOTIDE SEQUENCE [LARGE SCALE GENOMIC DNA]</scope>
    <source>
        <strain evidence="2 3">UCD-48B</strain>
    </source>
</reference>
<dbReference type="Proteomes" id="UP000050378">
    <property type="component" value="Unassembled WGS sequence"/>
</dbReference>
<organism evidence="2 3">
    <name type="scientific">Pseudoalteromonas lipolytica</name>
    <dbReference type="NCBI Taxonomy" id="570156"/>
    <lineage>
        <taxon>Bacteria</taxon>
        <taxon>Pseudomonadati</taxon>
        <taxon>Pseudomonadota</taxon>
        <taxon>Gammaproteobacteria</taxon>
        <taxon>Alteromonadales</taxon>
        <taxon>Pseudoalteromonadaceae</taxon>
        <taxon>Pseudoalteromonas</taxon>
    </lineage>
</organism>
<gene>
    <name evidence="2" type="ORF">AOG27_05230</name>
</gene>
<evidence type="ECO:0000313" key="2">
    <source>
        <dbReference type="EMBL" id="KPM85158.1"/>
    </source>
</evidence>
<dbReference type="Gene3D" id="3.40.50.1820">
    <property type="entry name" value="alpha/beta hydrolase"/>
    <property type="match status" value="1"/>
</dbReference>
<comment type="caution">
    <text evidence="2">The sequence shown here is derived from an EMBL/GenBank/DDBJ whole genome shotgun (WGS) entry which is preliminary data.</text>
</comment>
<feature type="signal peptide" evidence="1">
    <location>
        <begin position="1"/>
        <end position="24"/>
    </location>
</feature>
<keyword evidence="1" id="KW-0732">Signal</keyword>
<dbReference type="STRING" id="570156.AOG27_05230"/>
<protein>
    <recommendedName>
        <fullName evidence="4">Lipase</fullName>
    </recommendedName>
</protein>
<proteinExistence type="predicted"/>
<accession>A0A0P7E6A1</accession>
<feature type="chain" id="PRO_5006138320" description="Lipase" evidence="1">
    <location>
        <begin position="25"/>
        <end position="288"/>
    </location>
</feature>
<dbReference type="EMBL" id="LJTC01000002">
    <property type="protein sequence ID" value="KPM85158.1"/>
    <property type="molecule type" value="Genomic_DNA"/>
</dbReference>
<evidence type="ECO:0000313" key="3">
    <source>
        <dbReference type="Proteomes" id="UP000050378"/>
    </source>
</evidence>
<name>A0A0P7E6A1_9GAMM</name>
<evidence type="ECO:0008006" key="4">
    <source>
        <dbReference type="Google" id="ProtNLM"/>
    </source>
</evidence>
<sequence>MKIKTLSLVPALMLAAGISHSAFAAQGVAFVHGTGQQSDAYNDYWTGSFVDTVRQGLPNSSNYTVINCDFEQYMWADAASGCLAGQLTTFINNKNITDLTLITHSNGGNVVRWILSNPTWDSRYPNIISKVTRTIALAPSSGGTPLADAVIAGNSFEQSLGWLLGYGSDAVKQQQVSWMESYNAQWLYGTPNRPSLPSRFETVVGSDVESAVWDSDSYCGGYQNQVGLEVTQNWLDSCSDGFLNCSSQSLAGVVWFTDKSRTQGGEPLSHQQSRRNCFGLPNMLKNRI</sequence>
<dbReference type="AlphaFoldDB" id="A0A0P7E6A1"/>
<dbReference type="RefSeq" id="WP_054551925.1">
    <property type="nucleotide sequence ID" value="NZ_LJTC01000002.1"/>
</dbReference>
<dbReference type="SUPFAM" id="SSF53474">
    <property type="entry name" value="alpha/beta-Hydrolases"/>
    <property type="match status" value="1"/>
</dbReference>
<evidence type="ECO:0000256" key="1">
    <source>
        <dbReference type="SAM" id="SignalP"/>
    </source>
</evidence>